<reference evidence="2" key="1">
    <citation type="submission" date="2009-04" db="EMBL/GenBank/DDBJ databases">
        <authorList>
            <person name="Weinstock G."/>
            <person name="Sodergren E."/>
            <person name="Clifton S."/>
            <person name="Fulton L."/>
            <person name="Fulton B."/>
            <person name="Courtney L."/>
            <person name="Fronick C."/>
            <person name="Harrison M."/>
            <person name="Strong C."/>
            <person name="Farmer C."/>
            <person name="Delahaunty K."/>
            <person name="Markovic C."/>
            <person name="Hall O."/>
            <person name="Minx P."/>
            <person name="Tomlinson C."/>
            <person name="Mitreva M."/>
            <person name="Nelson J."/>
            <person name="Hou S."/>
            <person name="Wollam A."/>
            <person name="Pepin K.H."/>
            <person name="Johnson M."/>
            <person name="Bhonagiri V."/>
            <person name="Nash W.E."/>
            <person name="Warren W."/>
            <person name="Chinwalla A."/>
            <person name="Mardis E.R."/>
            <person name="Wilson R.K."/>
        </authorList>
    </citation>
    <scope>NUCLEOTIDE SEQUENCE [LARGE SCALE GENOMIC DNA]</scope>
    <source>
        <strain evidence="2">ATCC 51147</strain>
    </source>
</reference>
<accession>C4GMU0</accession>
<dbReference type="HOGENOM" id="CLU_1793914_0_0_4"/>
<name>C4GMU0_9NEIS</name>
<keyword evidence="3" id="KW-1185">Reference proteome</keyword>
<dbReference type="EMBL" id="ACJW02000008">
    <property type="protein sequence ID" value="EEP66625.1"/>
    <property type="molecule type" value="Genomic_DNA"/>
</dbReference>
<dbReference type="Pfam" id="PF07661">
    <property type="entry name" value="MORN_2"/>
    <property type="match status" value="2"/>
</dbReference>
<gene>
    <name evidence="2" type="ORF">GCWU000324_03026</name>
</gene>
<organism evidence="2 3">
    <name type="scientific">Kingella oralis ATCC 51147</name>
    <dbReference type="NCBI Taxonomy" id="629741"/>
    <lineage>
        <taxon>Bacteria</taxon>
        <taxon>Pseudomonadati</taxon>
        <taxon>Pseudomonadota</taxon>
        <taxon>Betaproteobacteria</taxon>
        <taxon>Neisseriales</taxon>
        <taxon>Neisseriaceae</taxon>
        <taxon>Kingella</taxon>
    </lineage>
</organism>
<dbReference type="STRING" id="629741.GCWU000324_03026"/>
<dbReference type="Gene3D" id="3.90.930.1">
    <property type="match status" value="1"/>
</dbReference>
<evidence type="ECO:0008006" key="4">
    <source>
        <dbReference type="Google" id="ProtNLM"/>
    </source>
</evidence>
<keyword evidence="1" id="KW-0732">Signal</keyword>
<sequence length="144" mass="15467">MRHTPHSAHFPRTPMKPLALIATLALIASPALAEPRPISCVDTSIDNPPIDKASSAQCSPRPDGGQTCRRYWLNSGNLASESQHDAQGREQGISKTYYSNGSLKTSTAYQNGEKHGAAQSYAADGTLQTTTHYCHDAECPSAQK</sequence>
<dbReference type="Proteomes" id="UP000003009">
    <property type="component" value="Unassembled WGS sequence"/>
</dbReference>
<comment type="caution">
    <text evidence="2">The sequence shown here is derived from an EMBL/GenBank/DDBJ whole genome shotgun (WGS) entry which is preliminary data.</text>
</comment>
<proteinExistence type="predicted"/>
<dbReference type="SUPFAM" id="SSF82185">
    <property type="entry name" value="Histone H3 K4-specific methyltransferase SET7/9 N-terminal domain"/>
    <property type="match status" value="1"/>
</dbReference>
<evidence type="ECO:0000313" key="2">
    <source>
        <dbReference type="EMBL" id="EEP66625.1"/>
    </source>
</evidence>
<dbReference type="InterPro" id="IPR011652">
    <property type="entry name" value="MORN_2"/>
</dbReference>
<feature type="chain" id="PRO_5002936635" description="MORN repeat protein" evidence="1">
    <location>
        <begin position="34"/>
        <end position="144"/>
    </location>
</feature>
<evidence type="ECO:0000313" key="3">
    <source>
        <dbReference type="Proteomes" id="UP000003009"/>
    </source>
</evidence>
<evidence type="ECO:0000256" key="1">
    <source>
        <dbReference type="SAM" id="SignalP"/>
    </source>
</evidence>
<protein>
    <recommendedName>
        <fullName evidence="4">MORN repeat protein</fullName>
    </recommendedName>
</protein>
<feature type="signal peptide" evidence="1">
    <location>
        <begin position="1"/>
        <end position="33"/>
    </location>
</feature>
<dbReference type="AlphaFoldDB" id="C4GMU0"/>